<gene>
    <name evidence="4" type="ORF">FDY95_05780</name>
</gene>
<feature type="domain" description="Aerotolerance regulator N-terminal" evidence="3">
    <location>
        <begin position="13"/>
        <end position="86"/>
    </location>
</feature>
<feature type="region of interest" description="Disordered" evidence="1">
    <location>
        <begin position="466"/>
        <end position="489"/>
    </location>
</feature>
<evidence type="ECO:0000256" key="2">
    <source>
        <dbReference type="SAM" id="Phobius"/>
    </source>
</evidence>
<keyword evidence="2" id="KW-1133">Transmembrane helix</keyword>
<accession>A0A5R8WV35</accession>
<evidence type="ECO:0000313" key="4">
    <source>
        <dbReference type="EMBL" id="TLM95296.1"/>
    </source>
</evidence>
<dbReference type="EMBL" id="VAJM01000002">
    <property type="protein sequence ID" value="TLM95296.1"/>
    <property type="molecule type" value="Genomic_DNA"/>
</dbReference>
<dbReference type="OrthoDB" id="890881at2"/>
<reference evidence="4 5" key="1">
    <citation type="submission" date="2019-05" db="EMBL/GenBank/DDBJ databases">
        <title>Hymenobacter edaphi sp. nov., isolated from abandoned arsenic-contaminated farmland soil.</title>
        <authorList>
            <person name="Nie L."/>
        </authorList>
    </citation>
    <scope>NUCLEOTIDE SEQUENCE [LARGE SCALE GENOMIC DNA]</scope>
    <source>
        <strain evidence="4 5">1-3-3-8</strain>
    </source>
</reference>
<feature type="transmembrane region" description="Helical" evidence="2">
    <location>
        <begin position="66"/>
        <end position="88"/>
    </location>
</feature>
<dbReference type="InterPro" id="IPR024163">
    <property type="entry name" value="Aerotolerance_reg_N"/>
</dbReference>
<name>A0A5R8WV35_9BACT</name>
<keyword evidence="2" id="KW-0472">Membrane</keyword>
<dbReference type="PANTHER" id="PTHR37464:SF1">
    <property type="entry name" value="BLL2463 PROTEIN"/>
    <property type="match status" value="1"/>
</dbReference>
<organism evidence="4 5">
    <name type="scientific">Hymenobacter jeollabukensis</name>
    <dbReference type="NCBI Taxonomy" id="2025313"/>
    <lineage>
        <taxon>Bacteria</taxon>
        <taxon>Pseudomonadati</taxon>
        <taxon>Bacteroidota</taxon>
        <taxon>Cytophagia</taxon>
        <taxon>Cytophagales</taxon>
        <taxon>Hymenobacteraceae</taxon>
        <taxon>Hymenobacter</taxon>
    </lineage>
</organism>
<dbReference type="AlphaFoldDB" id="A0A5R8WV35"/>
<dbReference type="Proteomes" id="UP000305517">
    <property type="component" value="Unassembled WGS sequence"/>
</dbReference>
<keyword evidence="5" id="KW-1185">Reference proteome</keyword>
<evidence type="ECO:0000313" key="5">
    <source>
        <dbReference type="Proteomes" id="UP000305517"/>
    </source>
</evidence>
<proteinExistence type="predicted"/>
<evidence type="ECO:0000259" key="3">
    <source>
        <dbReference type="Pfam" id="PF07584"/>
    </source>
</evidence>
<dbReference type="InterPro" id="IPR011933">
    <property type="entry name" value="Double_TM_dom"/>
</dbReference>
<comment type="caution">
    <text evidence="4">The sequence shown here is derived from an EMBL/GenBank/DDBJ whole genome shotgun (WGS) entry which is preliminary data.</text>
</comment>
<sequence>MSSATILLPLLFFANPAALWALLGLLVPLAIHLWNRRPGRVVPVGALRWLTAGANRRMRRLHLTQWPLLLLRLTVVAVLAAALLGPRWQRPARPARPQVLVSPEALASPSWPLLRSTVDSLRRRGAELRLFAPGFPRLADSVASQPQPLANNSDSSTITAWFWPLAAEAADSFPSQPLYLFTSASLAHFAGSRPALPPRLRWQLLPLDSATRPWLQAAARPTADSLWLTIGRTDASGITFRRRRLAWPQQLPQLLTVPGLPPLQLRARGAGFVIQPADSTTAAVPVVRPLRIGIGYDSTRRADVRYVRAALRAAAPALPAGLLLRMHPAARAEILAADSLDWLLWLTDAPLPAALNRQVPNGLRVLHDAPGPGRTAAATVAFHDFQDATTRLLRRSNAPAGTTPCWTDATNQPVLSEQRRGRGADFYLCTRFHPQWSTLPDDGQLPALLLSLLDSVAPARPEVRSLDARQLRASGPTPPPATPGPARRASRDLRPWLALAAGLLFGLERVLASRRLSRAAA</sequence>
<dbReference type="PANTHER" id="PTHR37464">
    <property type="entry name" value="BLL2463 PROTEIN"/>
    <property type="match status" value="1"/>
</dbReference>
<feature type="transmembrane region" description="Helical" evidence="2">
    <location>
        <begin position="6"/>
        <end position="31"/>
    </location>
</feature>
<keyword evidence="2" id="KW-0812">Transmembrane</keyword>
<dbReference type="Pfam" id="PF07584">
    <property type="entry name" value="BatA"/>
    <property type="match status" value="1"/>
</dbReference>
<evidence type="ECO:0000256" key="1">
    <source>
        <dbReference type="SAM" id="MobiDB-lite"/>
    </source>
</evidence>
<protein>
    <recommendedName>
        <fullName evidence="3">Aerotolerance regulator N-terminal domain-containing protein</fullName>
    </recommendedName>
</protein>
<dbReference type="NCBIfam" id="TIGR02226">
    <property type="entry name" value="two_anch"/>
    <property type="match status" value="1"/>
</dbReference>